<evidence type="ECO:0000313" key="2">
    <source>
        <dbReference type="Proteomes" id="UP000031668"/>
    </source>
</evidence>
<proteinExistence type="predicted"/>
<reference evidence="1 2" key="1">
    <citation type="journal article" date="2014" name="Genome Biol. Evol.">
        <title>The genome of the myxosporean Thelohanellus kitauei shows adaptations to nutrient acquisition within its fish host.</title>
        <authorList>
            <person name="Yang Y."/>
            <person name="Xiong J."/>
            <person name="Zhou Z."/>
            <person name="Huo F."/>
            <person name="Miao W."/>
            <person name="Ran C."/>
            <person name="Liu Y."/>
            <person name="Zhang J."/>
            <person name="Feng J."/>
            <person name="Wang M."/>
            <person name="Wang M."/>
            <person name="Wang L."/>
            <person name="Yao B."/>
        </authorList>
    </citation>
    <scope>NUCLEOTIDE SEQUENCE [LARGE SCALE GENOMIC DNA]</scope>
    <source>
        <strain evidence="1">Wuqing</strain>
    </source>
</reference>
<accession>A0A0C2MXL0</accession>
<dbReference type="OrthoDB" id="409048at2759"/>
<sequence length="117" mass="13967">MLHAKNLKQLYELTENNSFSSPKWKSVYNMDLCFVSQTTTKRGLSLFSILNHFRKIHNLLIVVEIDLHLQITNSETKLRWNLSNTNKKTYTELMEKYSRYISNYVFSKETNYDSPMF</sequence>
<comment type="caution">
    <text evidence="1">The sequence shown here is derived from an EMBL/GenBank/DDBJ whole genome shotgun (WGS) entry which is preliminary data.</text>
</comment>
<organism evidence="1 2">
    <name type="scientific">Thelohanellus kitauei</name>
    <name type="common">Myxosporean</name>
    <dbReference type="NCBI Taxonomy" id="669202"/>
    <lineage>
        <taxon>Eukaryota</taxon>
        <taxon>Metazoa</taxon>
        <taxon>Cnidaria</taxon>
        <taxon>Myxozoa</taxon>
        <taxon>Myxosporea</taxon>
        <taxon>Bivalvulida</taxon>
        <taxon>Platysporina</taxon>
        <taxon>Myxobolidae</taxon>
        <taxon>Thelohanellus</taxon>
    </lineage>
</organism>
<protein>
    <submittedName>
        <fullName evidence="1">Uncharacterized protein</fullName>
    </submittedName>
</protein>
<dbReference type="Proteomes" id="UP000031668">
    <property type="component" value="Unassembled WGS sequence"/>
</dbReference>
<keyword evidence="2" id="KW-1185">Reference proteome</keyword>
<name>A0A0C2MXL0_THEKT</name>
<gene>
    <name evidence="1" type="ORF">RF11_00836</name>
</gene>
<evidence type="ECO:0000313" key="1">
    <source>
        <dbReference type="EMBL" id="KII72076.1"/>
    </source>
</evidence>
<dbReference type="EMBL" id="JWZT01001420">
    <property type="protein sequence ID" value="KII72076.1"/>
    <property type="molecule type" value="Genomic_DNA"/>
</dbReference>
<dbReference type="AlphaFoldDB" id="A0A0C2MXL0"/>